<evidence type="ECO:0000313" key="2">
    <source>
        <dbReference type="Proteomes" id="UP000805704"/>
    </source>
</evidence>
<protein>
    <submittedName>
        <fullName evidence="1">Interleukin-6 receptor subunit beta</fullName>
    </submittedName>
</protein>
<reference evidence="1" key="1">
    <citation type="submission" date="2020-04" db="EMBL/GenBank/DDBJ databases">
        <title>A chromosome-scale assembly and high-density genetic map of the yellow drum (Nibea albiflora) genome.</title>
        <authorList>
            <person name="Xu D."/>
            <person name="Zhang W."/>
            <person name="Chen R."/>
            <person name="Tan P."/>
            <person name="Wang L."/>
            <person name="Song H."/>
            <person name="Tian L."/>
            <person name="Zhu Q."/>
            <person name="Wang B."/>
        </authorList>
    </citation>
    <scope>NUCLEOTIDE SEQUENCE</scope>
    <source>
        <strain evidence="1">ZJHYS-2018</strain>
    </source>
</reference>
<gene>
    <name evidence="1" type="primary">IL6ST</name>
    <name evidence="1" type="ORF">GBF38_021519</name>
</gene>
<accession>A0ACB7FGS6</accession>
<name>A0ACB7FGS6_NIBAL</name>
<sequence length="779" mass="86532">PNPKRRLFTCTTSENSCTAITKSTVRIRYCITVIAHTFSQNISSDCRCDSGRTEVMLDPVRLDSVKPVRGRPQCLNLTWISTLDEFPVAEHEVKHLKSQIEFTAQGQFNARVENVTSSNKSIVACLFRPDTSYTVRLRHRYKGPQSPWSQWSNAQRGRTGEDAPSVAPPFWRRVIQTDKNGRRLISLHWKPLTRLLANGRVLFFSVTCQTEGAQVLSDHENCSRLDNTSTSCSLHLPEGRCSCKLTASTSAGTSPEAQIWLLGASEAEPPPPRQITATPLDDNSFDVRWMAPVDRSPSGFVVEWFAVKHTEKNNNIPFWEKLNNSCKSLVITEGVKPMERFVVSVRALYGEQGAGQDVTVHVYTRQGAPTAGPKEVQVQKITDRTADIAWSPVPVELLHGFARNYTISYSKEDQQVKRVLVPAHVHRCSLKNLLPGNYIIYVQANTDAGPGKAGFTKMHIGEGSDEMSIVMYTLLPIMGTALALTLIACLVQSKMVKQKLCQDVPDPSDSSLAYWTPKTTLENMKWPVMTEMTEIKYSKVVLLGESELQNSSPDEDLTYHSVCDLQIYSTPCYSPRSVSRAQTAQNTVQPVKKCLTRAKTTSNADLSSCPSIYSSVLCSQTPQSPPTLLLDSTYQSNHWQHSTVSVDDVNLQLGGDSEPPASPQSATRAHSPLSEPDELKTFRCFLDRHQSPVCFSDFSSISHSSVLLSHPAEVTSPQDHFSQSIYKSVPALQPRTFTHTVALSDTFATSLSPFPQSLFVDFSYSPLKCDPYTSSTNHQ</sequence>
<proteinExistence type="predicted"/>
<comment type="caution">
    <text evidence="1">The sequence shown here is derived from an EMBL/GenBank/DDBJ whole genome shotgun (WGS) entry which is preliminary data.</text>
</comment>
<keyword evidence="2" id="KW-1185">Reference proteome</keyword>
<keyword evidence="1" id="KW-0675">Receptor</keyword>
<dbReference type="EMBL" id="CM024799">
    <property type="protein sequence ID" value="KAG8013245.1"/>
    <property type="molecule type" value="Genomic_DNA"/>
</dbReference>
<organism evidence="1 2">
    <name type="scientific">Nibea albiflora</name>
    <name type="common">Yellow drum</name>
    <name type="synonym">Corvina albiflora</name>
    <dbReference type="NCBI Taxonomy" id="240163"/>
    <lineage>
        <taxon>Eukaryota</taxon>
        <taxon>Metazoa</taxon>
        <taxon>Chordata</taxon>
        <taxon>Craniata</taxon>
        <taxon>Vertebrata</taxon>
        <taxon>Euteleostomi</taxon>
        <taxon>Actinopterygii</taxon>
        <taxon>Neopterygii</taxon>
        <taxon>Teleostei</taxon>
        <taxon>Neoteleostei</taxon>
        <taxon>Acanthomorphata</taxon>
        <taxon>Eupercaria</taxon>
        <taxon>Sciaenidae</taxon>
        <taxon>Nibea</taxon>
    </lineage>
</organism>
<feature type="non-terminal residue" evidence="1">
    <location>
        <position position="1"/>
    </location>
</feature>
<evidence type="ECO:0000313" key="1">
    <source>
        <dbReference type="EMBL" id="KAG8013245.1"/>
    </source>
</evidence>
<dbReference type="Proteomes" id="UP000805704">
    <property type="component" value="Chromosome 11"/>
</dbReference>